<reference evidence="1" key="1">
    <citation type="journal article" date="2021" name="New Phytol.">
        <title>Evolutionary innovations through gain and loss of genes in the ectomycorrhizal Boletales.</title>
        <authorList>
            <person name="Wu G."/>
            <person name="Miyauchi S."/>
            <person name="Morin E."/>
            <person name="Kuo A."/>
            <person name="Drula E."/>
            <person name="Varga T."/>
            <person name="Kohler A."/>
            <person name="Feng B."/>
            <person name="Cao Y."/>
            <person name="Lipzen A."/>
            <person name="Daum C."/>
            <person name="Hundley H."/>
            <person name="Pangilinan J."/>
            <person name="Johnson J."/>
            <person name="Barry K."/>
            <person name="LaButti K."/>
            <person name="Ng V."/>
            <person name="Ahrendt S."/>
            <person name="Min B."/>
            <person name="Choi I.G."/>
            <person name="Park H."/>
            <person name="Plett J.M."/>
            <person name="Magnuson J."/>
            <person name="Spatafora J.W."/>
            <person name="Nagy L.G."/>
            <person name="Henrissat B."/>
            <person name="Grigoriev I.V."/>
            <person name="Yang Z.L."/>
            <person name="Xu J."/>
            <person name="Martin F.M."/>
        </authorList>
    </citation>
    <scope>NUCLEOTIDE SEQUENCE</scope>
    <source>
        <strain evidence="1">KKN 215</strain>
    </source>
</reference>
<organism evidence="1 2">
    <name type="scientific">Cristinia sonorae</name>
    <dbReference type="NCBI Taxonomy" id="1940300"/>
    <lineage>
        <taxon>Eukaryota</taxon>
        <taxon>Fungi</taxon>
        <taxon>Dikarya</taxon>
        <taxon>Basidiomycota</taxon>
        <taxon>Agaricomycotina</taxon>
        <taxon>Agaricomycetes</taxon>
        <taxon>Agaricomycetidae</taxon>
        <taxon>Agaricales</taxon>
        <taxon>Pleurotineae</taxon>
        <taxon>Stephanosporaceae</taxon>
        <taxon>Cristinia</taxon>
    </lineage>
</organism>
<sequence>MPPAEFFVRLQHGITGGFAPPTPNAIFTIASTPTLPHLQVTTAVRPHGTPALQAAVPKELALDDGNQALVDELSRILESIPVESPPGSEDIYGLDTSIVFATDKWQWQNGGPAGCGGGTSSVQATDEDKIKFVRAVEIVKKLVGHEGEL</sequence>
<dbReference type="EMBL" id="JAEVFJ010000010">
    <property type="protein sequence ID" value="KAH8102309.1"/>
    <property type="molecule type" value="Genomic_DNA"/>
</dbReference>
<evidence type="ECO:0000313" key="2">
    <source>
        <dbReference type="Proteomes" id="UP000813824"/>
    </source>
</evidence>
<comment type="caution">
    <text evidence="1">The sequence shown here is derived from an EMBL/GenBank/DDBJ whole genome shotgun (WGS) entry which is preliminary data.</text>
</comment>
<proteinExistence type="predicted"/>
<dbReference type="OrthoDB" id="5366606at2759"/>
<name>A0A8K0USD8_9AGAR</name>
<accession>A0A8K0USD8</accession>
<gene>
    <name evidence="1" type="ORF">BXZ70DRAFT_890668</name>
</gene>
<dbReference type="Proteomes" id="UP000813824">
    <property type="component" value="Unassembled WGS sequence"/>
</dbReference>
<keyword evidence="2" id="KW-1185">Reference proteome</keyword>
<dbReference type="AlphaFoldDB" id="A0A8K0USD8"/>
<protein>
    <submittedName>
        <fullName evidence="1">Uncharacterized protein</fullName>
    </submittedName>
</protein>
<evidence type="ECO:0000313" key="1">
    <source>
        <dbReference type="EMBL" id="KAH8102309.1"/>
    </source>
</evidence>